<evidence type="ECO:0000313" key="2">
    <source>
        <dbReference type="Proteomes" id="UP000662314"/>
    </source>
</evidence>
<protein>
    <submittedName>
        <fullName evidence="1">Uncharacterized protein</fullName>
    </submittedName>
</protein>
<organism evidence="1 2">
    <name type="scientific">Dendronalium phyllosphericum CENA369</name>
    <dbReference type="NCBI Taxonomy" id="1725256"/>
    <lineage>
        <taxon>Bacteria</taxon>
        <taxon>Bacillati</taxon>
        <taxon>Cyanobacteriota</taxon>
        <taxon>Cyanophyceae</taxon>
        <taxon>Nostocales</taxon>
        <taxon>Nostocaceae</taxon>
        <taxon>Dendronalium</taxon>
        <taxon>Dendronalium phyllosphericum</taxon>
    </lineage>
</organism>
<sequence length="203" mass="23176">MLKKSLVNRLILPFSLIPWLCVGMIFDSKANALPGQSTEEVGTWMKAHPTLRPGNGEQLYVQKSDTAAQRFTFQASVLPPGKVEFTKNRSTIRYERLAMYDAINGMSFQRLQESLRIIYGLDIYQDFNRAQVVYEYPNQSAIDSARLAKTPIREALKGELRVGDRYAYWVEIAQPRGGKAFTGQMTVFLKTDVDKLETELRTR</sequence>
<accession>A0A8J7HYW9</accession>
<keyword evidence="2" id="KW-1185">Reference proteome</keyword>
<dbReference type="EMBL" id="JAECZA010000019">
    <property type="protein sequence ID" value="MBH8572835.1"/>
    <property type="molecule type" value="Genomic_DNA"/>
</dbReference>
<dbReference type="AlphaFoldDB" id="A0A8J7HYW9"/>
<dbReference type="Proteomes" id="UP000662314">
    <property type="component" value="Unassembled WGS sequence"/>
</dbReference>
<gene>
    <name evidence="1" type="ORF">I8752_07350</name>
</gene>
<comment type="caution">
    <text evidence="1">The sequence shown here is derived from an EMBL/GenBank/DDBJ whole genome shotgun (WGS) entry which is preliminary data.</text>
</comment>
<dbReference type="RefSeq" id="WP_214431659.1">
    <property type="nucleotide sequence ID" value="NZ_CAWPUQ010000101.1"/>
</dbReference>
<proteinExistence type="predicted"/>
<reference evidence="1 2" key="1">
    <citation type="journal article" date="2021" name="Int. J. Syst. Evol. Microbiol.">
        <title>Amazonocrinis nigriterrae gen. nov., sp. nov., Atlanticothrix silvestris gen. nov., sp. nov. and Dendronalium phyllosphericum gen. nov., sp. nov., nostocacean cyanobacteria from Brazilian environments.</title>
        <authorList>
            <person name="Alvarenga D.O."/>
            <person name="Andreote A.P.D."/>
            <person name="Branco L.H.Z."/>
            <person name="Delbaje E."/>
            <person name="Cruz R.B."/>
            <person name="Varani A.M."/>
            <person name="Fiore M.F."/>
        </authorList>
    </citation>
    <scope>NUCLEOTIDE SEQUENCE [LARGE SCALE GENOMIC DNA]</scope>
    <source>
        <strain evidence="1 2">CENA369</strain>
    </source>
</reference>
<name>A0A8J7HYW9_9NOST</name>
<evidence type="ECO:0000313" key="1">
    <source>
        <dbReference type="EMBL" id="MBH8572835.1"/>
    </source>
</evidence>